<dbReference type="Proteomes" id="UP000885660">
    <property type="component" value="Unassembled WGS sequence"/>
</dbReference>
<proteinExistence type="predicted"/>
<dbReference type="EMBL" id="DRBC01000091">
    <property type="protein sequence ID" value="HDN84419.1"/>
    <property type="molecule type" value="Genomic_DNA"/>
</dbReference>
<comment type="caution">
    <text evidence="2">The sequence shown here is derived from an EMBL/GenBank/DDBJ whole genome shotgun (WGS) entry which is preliminary data.</text>
</comment>
<evidence type="ECO:0000313" key="3">
    <source>
        <dbReference type="Proteomes" id="UP000267654"/>
    </source>
</evidence>
<name>A0A662DIU1_UNCAE</name>
<accession>A0A662DIU1</accession>
<dbReference type="EMBL" id="QMQB01000021">
    <property type="protein sequence ID" value="RLE14818.1"/>
    <property type="molecule type" value="Genomic_DNA"/>
</dbReference>
<dbReference type="AlphaFoldDB" id="A0A662DIU1"/>
<protein>
    <submittedName>
        <fullName evidence="1">DUF1841 family protein</fullName>
    </submittedName>
</protein>
<gene>
    <name evidence="2" type="ORF">DRI96_00890</name>
    <name evidence="1" type="ORF">ENG47_01505</name>
</gene>
<dbReference type="InterPro" id="IPR014993">
    <property type="entry name" value="DUF1841"/>
</dbReference>
<organism evidence="2 3">
    <name type="scientific">Aerophobetes bacterium</name>
    <dbReference type="NCBI Taxonomy" id="2030807"/>
    <lineage>
        <taxon>Bacteria</taxon>
        <taxon>Candidatus Aerophobota</taxon>
    </lineage>
</organism>
<dbReference type="Proteomes" id="UP000267654">
    <property type="component" value="Unassembled WGS sequence"/>
</dbReference>
<evidence type="ECO:0000313" key="2">
    <source>
        <dbReference type="EMBL" id="RLE14818.1"/>
    </source>
</evidence>
<sequence>MISEDEAFEKALRMHPQYMNVPEGQEKVDGVNPHLHLYIHAVIERQLTSDEFPVVKEVFIELMKKGLTRHQVIHIIGKPLARQIYYMLKENKPFNSEIYEKDLLEIKDQF</sequence>
<dbReference type="Pfam" id="PF08897">
    <property type="entry name" value="DUF1841"/>
    <property type="match status" value="1"/>
</dbReference>
<reference evidence="1" key="2">
    <citation type="journal article" date="2020" name="mSystems">
        <title>Genome- and Community-Level Interaction Insights into Carbon Utilization and Element Cycling Functions of Hydrothermarchaeota in Hydrothermal Sediment.</title>
        <authorList>
            <person name="Zhou Z."/>
            <person name="Liu Y."/>
            <person name="Xu W."/>
            <person name="Pan J."/>
            <person name="Luo Z.H."/>
            <person name="Li M."/>
        </authorList>
    </citation>
    <scope>NUCLEOTIDE SEQUENCE [LARGE SCALE GENOMIC DNA]</scope>
    <source>
        <strain evidence="1">HyVt-219</strain>
    </source>
</reference>
<reference evidence="2 3" key="1">
    <citation type="submission" date="2018-06" db="EMBL/GenBank/DDBJ databases">
        <title>Extensive metabolic versatility and redundancy in microbially diverse, dynamic hydrothermal sediments.</title>
        <authorList>
            <person name="Dombrowski N."/>
            <person name="Teske A."/>
            <person name="Baker B.J."/>
        </authorList>
    </citation>
    <scope>NUCLEOTIDE SEQUENCE [LARGE SCALE GENOMIC DNA]</scope>
    <source>
        <strain evidence="2">B19_G9</strain>
    </source>
</reference>
<evidence type="ECO:0000313" key="1">
    <source>
        <dbReference type="EMBL" id="HDN84419.1"/>
    </source>
</evidence>